<dbReference type="AlphaFoldDB" id="A0A7R9PS32"/>
<accession>A0A7R9PS32</accession>
<sequence>MRQEQLQGTNKFLDIHTSTLKLSMNSFVPIYTRLSHWPAHST</sequence>
<dbReference type="EMBL" id="OE847179">
    <property type="protein sequence ID" value="CAD7610935.1"/>
    <property type="molecule type" value="Genomic_DNA"/>
</dbReference>
<organism evidence="1">
    <name type="scientific">Timema genevievae</name>
    <name type="common">Walking stick</name>
    <dbReference type="NCBI Taxonomy" id="629358"/>
    <lineage>
        <taxon>Eukaryota</taxon>
        <taxon>Metazoa</taxon>
        <taxon>Ecdysozoa</taxon>
        <taxon>Arthropoda</taxon>
        <taxon>Hexapoda</taxon>
        <taxon>Insecta</taxon>
        <taxon>Pterygota</taxon>
        <taxon>Neoptera</taxon>
        <taxon>Polyneoptera</taxon>
        <taxon>Phasmatodea</taxon>
        <taxon>Timematodea</taxon>
        <taxon>Timematoidea</taxon>
        <taxon>Timematidae</taxon>
        <taxon>Timema</taxon>
    </lineage>
</organism>
<protein>
    <submittedName>
        <fullName evidence="1">Uncharacterized protein</fullName>
    </submittedName>
</protein>
<name>A0A7R9PS32_TIMGE</name>
<proteinExistence type="predicted"/>
<reference evidence="1" key="1">
    <citation type="submission" date="2020-11" db="EMBL/GenBank/DDBJ databases">
        <authorList>
            <person name="Tran Van P."/>
        </authorList>
    </citation>
    <scope>NUCLEOTIDE SEQUENCE</scope>
</reference>
<evidence type="ECO:0000313" key="1">
    <source>
        <dbReference type="EMBL" id="CAD7610935.1"/>
    </source>
</evidence>
<gene>
    <name evidence="1" type="ORF">TGEB3V08_LOCUS10866</name>
</gene>